<reference evidence="2 3" key="1">
    <citation type="submission" date="2019-02" db="EMBL/GenBank/DDBJ databases">
        <title>Deep-cultivation of Planctomycetes and their phenomic and genomic characterization uncovers novel biology.</title>
        <authorList>
            <person name="Wiegand S."/>
            <person name="Jogler M."/>
            <person name="Boedeker C."/>
            <person name="Pinto D."/>
            <person name="Vollmers J."/>
            <person name="Rivas-Marin E."/>
            <person name="Kohn T."/>
            <person name="Peeters S.H."/>
            <person name="Heuer A."/>
            <person name="Rast P."/>
            <person name="Oberbeckmann S."/>
            <person name="Bunk B."/>
            <person name="Jeske O."/>
            <person name="Meyerdierks A."/>
            <person name="Storesund J.E."/>
            <person name="Kallscheuer N."/>
            <person name="Luecker S."/>
            <person name="Lage O.M."/>
            <person name="Pohl T."/>
            <person name="Merkel B.J."/>
            <person name="Hornburger P."/>
            <person name="Mueller R.-W."/>
            <person name="Bruemmer F."/>
            <person name="Labrenz M."/>
            <person name="Spormann A.M."/>
            <person name="Op den Camp H."/>
            <person name="Overmann J."/>
            <person name="Amann R."/>
            <person name="Jetten M.S.M."/>
            <person name="Mascher T."/>
            <person name="Medema M.H."/>
            <person name="Devos D.P."/>
            <person name="Kaster A.-K."/>
            <person name="Ovreas L."/>
            <person name="Rohde M."/>
            <person name="Galperin M.Y."/>
            <person name="Jogler C."/>
        </authorList>
    </citation>
    <scope>NUCLEOTIDE SEQUENCE [LARGE SCALE GENOMIC DNA]</scope>
    <source>
        <strain evidence="2 3">Mal33</strain>
    </source>
</reference>
<dbReference type="EMBL" id="CP036318">
    <property type="protein sequence ID" value="QDV58578.1"/>
    <property type="molecule type" value="Genomic_DNA"/>
</dbReference>
<keyword evidence="3" id="KW-1185">Reference proteome</keyword>
<dbReference type="AlphaFoldDB" id="A0A518IZQ5"/>
<dbReference type="Gene3D" id="2.10.70.10">
    <property type="entry name" value="Complement Module, domain 1"/>
    <property type="match status" value="1"/>
</dbReference>
<accession>A0A518IZQ5</accession>
<gene>
    <name evidence="2" type="ORF">Mal33_46010</name>
</gene>
<dbReference type="Proteomes" id="UP000316770">
    <property type="component" value="Chromosome"/>
</dbReference>
<feature type="region of interest" description="Disordered" evidence="1">
    <location>
        <begin position="1"/>
        <end position="29"/>
    </location>
</feature>
<dbReference type="RefSeq" id="WP_145289070.1">
    <property type="nucleotide sequence ID" value="NZ_CP036318.1"/>
</dbReference>
<proteinExistence type="predicted"/>
<feature type="compositionally biased region" description="Basic and acidic residues" evidence="1">
    <location>
        <begin position="1"/>
        <end position="26"/>
    </location>
</feature>
<evidence type="ECO:0000313" key="3">
    <source>
        <dbReference type="Proteomes" id="UP000316770"/>
    </source>
</evidence>
<name>A0A518IZQ5_9BACT</name>
<evidence type="ECO:0000313" key="2">
    <source>
        <dbReference type="EMBL" id="QDV58578.1"/>
    </source>
</evidence>
<dbReference type="InterPro" id="IPR019600">
    <property type="entry name" value="Hemin_uptake_protein_HemP"/>
</dbReference>
<sequence>MPDDNERFPPADPAEKPLGKSDDRPRMVSSSDLLCGRREVWIQHGDAVYRLRVTSADKLYLTK</sequence>
<evidence type="ECO:0000256" key="1">
    <source>
        <dbReference type="SAM" id="MobiDB-lite"/>
    </source>
</evidence>
<organism evidence="2 3">
    <name type="scientific">Rosistilla oblonga</name>
    <dbReference type="NCBI Taxonomy" id="2527990"/>
    <lineage>
        <taxon>Bacteria</taxon>
        <taxon>Pseudomonadati</taxon>
        <taxon>Planctomycetota</taxon>
        <taxon>Planctomycetia</taxon>
        <taxon>Pirellulales</taxon>
        <taxon>Pirellulaceae</taxon>
        <taxon>Rosistilla</taxon>
    </lineage>
</organism>
<dbReference type="Pfam" id="PF10636">
    <property type="entry name" value="hemP"/>
    <property type="match status" value="1"/>
</dbReference>
<protein>
    <submittedName>
        <fullName evidence="2">Hemin uptake protein hemP</fullName>
    </submittedName>
</protein>